<dbReference type="EMBL" id="CARXXK010001033">
    <property type="protein sequence ID" value="CAI6372482.1"/>
    <property type="molecule type" value="Genomic_DNA"/>
</dbReference>
<evidence type="ECO:0000313" key="1">
    <source>
        <dbReference type="EMBL" id="CAI6372482.1"/>
    </source>
</evidence>
<evidence type="ECO:0000313" key="2">
    <source>
        <dbReference type="Proteomes" id="UP001160148"/>
    </source>
</evidence>
<name>A0AAV0XX58_9HEMI</name>
<dbReference type="Proteomes" id="UP001160148">
    <property type="component" value="Unassembled WGS sequence"/>
</dbReference>
<gene>
    <name evidence="1" type="ORF">MEUPH1_LOCUS26342</name>
</gene>
<accession>A0AAV0XX58</accession>
<proteinExistence type="predicted"/>
<protein>
    <submittedName>
        <fullName evidence="1">Uncharacterized protein</fullName>
    </submittedName>
</protein>
<sequence>MIRIEYDNPYLLKYKTSYADTSYKIIDTRKKCRKTFKDLKLCALQNTPKISQEKKKDLLALFNSHAIPKNHWAFYQQLEVDSKNSKRIVDTDSET</sequence>
<keyword evidence="2" id="KW-1185">Reference proteome</keyword>
<organism evidence="1 2">
    <name type="scientific">Macrosiphum euphorbiae</name>
    <name type="common">potato aphid</name>
    <dbReference type="NCBI Taxonomy" id="13131"/>
    <lineage>
        <taxon>Eukaryota</taxon>
        <taxon>Metazoa</taxon>
        <taxon>Ecdysozoa</taxon>
        <taxon>Arthropoda</taxon>
        <taxon>Hexapoda</taxon>
        <taxon>Insecta</taxon>
        <taxon>Pterygota</taxon>
        <taxon>Neoptera</taxon>
        <taxon>Paraneoptera</taxon>
        <taxon>Hemiptera</taxon>
        <taxon>Sternorrhyncha</taxon>
        <taxon>Aphidomorpha</taxon>
        <taxon>Aphidoidea</taxon>
        <taxon>Aphididae</taxon>
        <taxon>Macrosiphini</taxon>
        <taxon>Macrosiphum</taxon>
    </lineage>
</organism>
<dbReference type="AlphaFoldDB" id="A0AAV0XX58"/>
<reference evidence="1 2" key="1">
    <citation type="submission" date="2023-01" db="EMBL/GenBank/DDBJ databases">
        <authorList>
            <person name="Whitehead M."/>
        </authorList>
    </citation>
    <scope>NUCLEOTIDE SEQUENCE [LARGE SCALE GENOMIC DNA]</scope>
</reference>
<comment type="caution">
    <text evidence="1">The sequence shown here is derived from an EMBL/GenBank/DDBJ whole genome shotgun (WGS) entry which is preliminary data.</text>
</comment>